<keyword evidence="6" id="KW-1185">Reference proteome</keyword>
<keyword evidence="5" id="KW-0560">Oxidoreductase</keyword>
<dbReference type="EMBL" id="MU007028">
    <property type="protein sequence ID" value="KAF2432123.1"/>
    <property type="molecule type" value="Genomic_DNA"/>
</dbReference>
<dbReference type="OrthoDB" id="445007at2759"/>
<evidence type="ECO:0000256" key="3">
    <source>
        <dbReference type="ARBA" id="ARBA00022723"/>
    </source>
</evidence>
<comment type="similarity">
    <text evidence="2">Belongs to the PhyH family.</text>
</comment>
<organism evidence="5 6">
    <name type="scientific">Tothia fuscella</name>
    <dbReference type="NCBI Taxonomy" id="1048955"/>
    <lineage>
        <taxon>Eukaryota</taxon>
        <taxon>Fungi</taxon>
        <taxon>Dikarya</taxon>
        <taxon>Ascomycota</taxon>
        <taxon>Pezizomycotina</taxon>
        <taxon>Dothideomycetes</taxon>
        <taxon>Pleosporomycetidae</taxon>
        <taxon>Venturiales</taxon>
        <taxon>Cylindrosympodiaceae</taxon>
        <taxon>Tothia</taxon>
    </lineage>
</organism>
<dbReference type="GO" id="GO:0051213">
    <property type="term" value="F:dioxygenase activity"/>
    <property type="evidence" value="ECO:0007669"/>
    <property type="project" value="UniProtKB-KW"/>
</dbReference>
<dbReference type="SUPFAM" id="SSF51197">
    <property type="entry name" value="Clavaminate synthase-like"/>
    <property type="match status" value="1"/>
</dbReference>
<dbReference type="GO" id="GO:0046872">
    <property type="term" value="F:metal ion binding"/>
    <property type="evidence" value="ECO:0007669"/>
    <property type="project" value="UniProtKB-KW"/>
</dbReference>
<evidence type="ECO:0000256" key="1">
    <source>
        <dbReference type="ARBA" id="ARBA00001962"/>
    </source>
</evidence>
<gene>
    <name evidence="5" type="ORF">EJ08DRAFT_609885</name>
</gene>
<proteinExistence type="inferred from homology"/>
<dbReference type="PANTHER" id="PTHR20883:SF15">
    <property type="entry name" value="PHYTANOYL-COA DIOXYGENASE DOMAIN-CONTAINING PROTEIN 1"/>
    <property type="match status" value="1"/>
</dbReference>
<keyword evidence="3" id="KW-0479">Metal-binding</keyword>
<sequence length="284" mass="32117">MGSRSPSNPQTRADIEHVLEHGYVILEDCFSKAEAEDAKKEIRRLSGDSPEPGRNPFEGLKTNRIYALLNKTRKLDKFTVLPRVIALNDYFLDEGYNISSFHSIQINPGEEPQGLHHDDQFTNLPRPRPPLGTAIIAAFDDFTPENGSTRIIPGSHKWTSDRTGQQAETISAVCPAGSVVYFISTTWHGGGRNTASIPRMSLTVQYCQPYMRQIENQFLAVDPRKLDEIPETIVRMMGYRTHKPFIGYVDGLNPREGARRMLKRLEQPVNFDPSAFAHHRDTKL</sequence>
<name>A0A9P4NVL0_9PEZI</name>
<dbReference type="PANTHER" id="PTHR20883">
    <property type="entry name" value="PHYTANOYL-COA DIOXYGENASE DOMAIN CONTAINING 1"/>
    <property type="match status" value="1"/>
</dbReference>
<comment type="caution">
    <text evidence="5">The sequence shown here is derived from an EMBL/GenBank/DDBJ whole genome shotgun (WGS) entry which is preliminary data.</text>
</comment>
<reference evidence="5" key="1">
    <citation type="journal article" date="2020" name="Stud. Mycol.">
        <title>101 Dothideomycetes genomes: a test case for predicting lifestyles and emergence of pathogens.</title>
        <authorList>
            <person name="Haridas S."/>
            <person name="Albert R."/>
            <person name="Binder M."/>
            <person name="Bloem J."/>
            <person name="Labutti K."/>
            <person name="Salamov A."/>
            <person name="Andreopoulos B."/>
            <person name="Baker S."/>
            <person name="Barry K."/>
            <person name="Bills G."/>
            <person name="Bluhm B."/>
            <person name="Cannon C."/>
            <person name="Castanera R."/>
            <person name="Culley D."/>
            <person name="Daum C."/>
            <person name="Ezra D."/>
            <person name="Gonzalez J."/>
            <person name="Henrissat B."/>
            <person name="Kuo A."/>
            <person name="Liang C."/>
            <person name="Lipzen A."/>
            <person name="Lutzoni F."/>
            <person name="Magnuson J."/>
            <person name="Mondo S."/>
            <person name="Nolan M."/>
            <person name="Ohm R."/>
            <person name="Pangilinan J."/>
            <person name="Park H.-J."/>
            <person name="Ramirez L."/>
            <person name="Alfaro M."/>
            <person name="Sun H."/>
            <person name="Tritt A."/>
            <person name="Yoshinaga Y."/>
            <person name="Zwiers L.-H."/>
            <person name="Turgeon B."/>
            <person name="Goodwin S."/>
            <person name="Spatafora J."/>
            <person name="Crous P."/>
            <person name="Grigoriev I."/>
        </authorList>
    </citation>
    <scope>NUCLEOTIDE SEQUENCE</scope>
    <source>
        <strain evidence="5">CBS 130266</strain>
    </source>
</reference>
<keyword evidence="5" id="KW-0223">Dioxygenase</keyword>
<evidence type="ECO:0000256" key="4">
    <source>
        <dbReference type="ARBA" id="ARBA00023004"/>
    </source>
</evidence>
<accession>A0A9P4NVL0</accession>
<comment type="cofactor">
    <cofactor evidence="1">
        <name>Fe cation</name>
        <dbReference type="ChEBI" id="CHEBI:24875"/>
    </cofactor>
</comment>
<dbReference type="InterPro" id="IPR008775">
    <property type="entry name" value="Phytyl_CoA_dOase-like"/>
</dbReference>
<dbReference type="AlphaFoldDB" id="A0A9P4NVL0"/>
<protein>
    <submittedName>
        <fullName evidence="5">Phytanoyl-CoA dioxygenase</fullName>
    </submittedName>
</protein>
<evidence type="ECO:0000313" key="6">
    <source>
        <dbReference type="Proteomes" id="UP000800235"/>
    </source>
</evidence>
<evidence type="ECO:0000313" key="5">
    <source>
        <dbReference type="EMBL" id="KAF2432123.1"/>
    </source>
</evidence>
<evidence type="ECO:0000256" key="2">
    <source>
        <dbReference type="ARBA" id="ARBA00005830"/>
    </source>
</evidence>
<dbReference type="Gene3D" id="2.60.120.620">
    <property type="entry name" value="q2cbj1_9rhob like domain"/>
    <property type="match status" value="1"/>
</dbReference>
<keyword evidence="4" id="KW-0408">Iron</keyword>
<dbReference type="Proteomes" id="UP000800235">
    <property type="component" value="Unassembled WGS sequence"/>
</dbReference>
<dbReference type="Pfam" id="PF05721">
    <property type="entry name" value="PhyH"/>
    <property type="match status" value="1"/>
</dbReference>